<comment type="caution">
    <text evidence="7">The sequence shown here is derived from an EMBL/GenBank/DDBJ whole genome shotgun (WGS) entry which is preliminary data.</text>
</comment>
<evidence type="ECO:0000256" key="5">
    <source>
        <dbReference type="ARBA" id="ARBA00022840"/>
    </source>
</evidence>
<name>A0A2I0R4D9_9FLAO</name>
<dbReference type="FunFam" id="3.40.50.300:FF:000056">
    <property type="entry name" value="Cell division ATP-binding protein FtsE"/>
    <property type="match status" value="1"/>
</dbReference>
<protein>
    <recommendedName>
        <fullName evidence="3">Cell division ATP-binding protein FtsE</fullName>
    </recommendedName>
</protein>
<comment type="similarity">
    <text evidence="2">Belongs to the ABC transporter superfamily.</text>
</comment>
<dbReference type="EMBL" id="PJNI01000003">
    <property type="protein sequence ID" value="PKR81452.1"/>
    <property type="molecule type" value="Genomic_DNA"/>
</dbReference>
<keyword evidence="8" id="KW-1185">Reference proteome</keyword>
<dbReference type="PANTHER" id="PTHR24220:SF470">
    <property type="entry name" value="CELL DIVISION ATP-BINDING PROTEIN FTSE"/>
    <property type="match status" value="1"/>
</dbReference>
<keyword evidence="4" id="KW-0547">Nucleotide-binding</keyword>
<dbReference type="GO" id="GO:0005886">
    <property type="term" value="C:plasma membrane"/>
    <property type="evidence" value="ECO:0007669"/>
    <property type="project" value="UniProtKB-ARBA"/>
</dbReference>
<proteinExistence type="inferred from homology"/>
<comment type="function">
    <text evidence="1">Part of the ABC transporter FtsEX involved in cellular division. Important for assembly or stability of the septal ring.</text>
</comment>
<evidence type="ECO:0000256" key="1">
    <source>
        <dbReference type="ARBA" id="ARBA00002579"/>
    </source>
</evidence>
<evidence type="ECO:0000256" key="4">
    <source>
        <dbReference type="ARBA" id="ARBA00022741"/>
    </source>
</evidence>
<dbReference type="GO" id="GO:0016887">
    <property type="term" value="F:ATP hydrolysis activity"/>
    <property type="evidence" value="ECO:0007669"/>
    <property type="project" value="InterPro"/>
</dbReference>
<dbReference type="InterPro" id="IPR027417">
    <property type="entry name" value="P-loop_NTPase"/>
</dbReference>
<evidence type="ECO:0000313" key="8">
    <source>
        <dbReference type="Proteomes" id="UP000236654"/>
    </source>
</evidence>
<evidence type="ECO:0000259" key="6">
    <source>
        <dbReference type="PROSITE" id="PS50893"/>
    </source>
</evidence>
<dbReference type="AlphaFoldDB" id="A0A2I0R4D9"/>
<dbReference type="OrthoDB" id="9802264at2"/>
<evidence type="ECO:0000313" key="7">
    <source>
        <dbReference type="EMBL" id="PKR81452.1"/>
    </source>
</evidence>
<keyword evidence="5 7" id="KW-0067">ATP-binding</keyword>
<dbReference type="SMART" id="SM00382">
    <property type="entry name" value="AAA"/>
    <property type="match status" value="1"/>
</dbReference>
<dbReference type="Gene3D" id="3.40.50.300">
    <property type="entry name" value="P-loop containing nucleotide triphosphate hydrolases"/>
    <property type="match status" value="1"/>
</dbReference>
<evidence type="ECO:0000256" key="3">
    <source>
        <dbReference type="ARBA" id="ARBA00020019"/>
    </source>
</evidence>
<sequence>MVEKVIDIIQGRVEQKKVTVLQDINVTIAAKEFVYLIGKTGSGKSSFLKTLYADLRLVDGEGKVVGYDLNKLKKREIPLLRRKIGIVFQDFQLLTDRSVMKNLFFVMKATGWKKKKVMEQRGLEVLRMVGIEEKAYKMPHELSGGEQQRVSIARALLNNPELILADEPTGNLDPETSSAIMSLLHSIANEGTAMLMATHDMGLVDKFPGRVLRVEKNTIKEVEALGSFNPFEVKEF</sequence>
<dbReference type="InterPro" id="IPR003593">
    <property type="entry name" value="AAA+_ATPase"/>
</dbReference>
<dbReference type="InterPro" id="IPR015854">
    <property type="entry name" value="ABC_transpr_LolD-like"/>
</dbReference>
<dbReference type="InterPro" id="IPR017871">
    <property type="entry name" value="ABC_transporter-like_CS"/>
</dbReference>
<accession>A0A2I0R4D9</accession>
<dbReference type="InterPro" id="IPR003439">
    <property type="entry name" value="ABC_transporter-like_ATP-bd"/>
</dbReference>
<evidence type="ECO:0000256" key="2">
    <source>
        <dbReference type="ARBA" id="ARBA00005417"/>
    </source>
</evidence>
<dbReference type="SUPFAM" id="SSF52540">
    <property type="entry name" value="P-loop containing nucleoside triphosphate hydrolases"/>
    <property type="match status" value="1"/>
</dbReference>
<dbReference type="PANTHER" id="PTHR24220">
    <property type="entry name" value="IMPORT ATP-BINDING PROTEIN"/>
    <property type="match status" value="1"/>
</dbReference>
<dbReference type="Proteomes" id="UP000236654">
    <property type="component" value="Unassembled WGS sequence"/>
</dbReference>
<dbReference type="GO" id="GO:0005524">
    <property type="term" value="F:ATP binding"/>
    <property type="evidence" value="ECO:0007669"/>
    <property type="project" value="UniProtKB-KW"/>
</dbReference>
<reference evidence="7 8" key="1">
    <citation type="submission" date="2017-12" db="EMBL/GenBank/DDBJ databases">
        <title>The draft genome sequence of Brumimicrobium saltpan LHR20.</title>
        <authorList>
            <person name="Do Z.-J."/>
            <person name="Luo H.-R."/>
        </authorList>
    </citation>
    <scope>NUCLEOTIDE SEQUENCE [LARGE SCALE GENOMIC DNA]</scope>
    <source>
        <strain evidence="7 8">LHR20</strain>
    </source>
</reference>
<gene>
    <name evidence="7" type="ORF">CW751_05200</name>
</gene>
<dbReference type="PROSITE" id="PS00211">
    <property type="entry name" value="ABC_TRANSPORTER_1"/>
    <property type="match status" value="1"/>
</dbReference>
<dbReference type="GO" id="GO:0022857">
    <property type="term" value="F:transmembrane transporter activity"/>
    <property type="evidence" value="ECO:0007669"/>
    <property type="project" value="TreeGrafter"/>
</dbReference>
<organism evidence="7 8">
    <name type="scientific">Brumimicrobium salinarum</name>
    <dbReference type="NCBI Taxonomy" id="2058658"/>
    <lineage>
        <taxon>Bacteria</taxon>
        <taxon>Pseudomonadati</taxon>
        <taxon>Bacteroidota</taxon>
        <taxon>Flavobacteriia</taxon>
        <taxon>Flavobacteriales</taxon>
        <taxon>Crocinitomicaceae</taxon>
        <taxon>Brumimicrobium</taxon>
    </lineage>
</organism>
<dbReference type="PROSITE" id="PS50893">
    <property type="entry name" value="ABC_TRANSPORTER_2"/>
    <property type="match status" value="1"/>
</dbReference>
<dbReference type="Pfam" id="PF00005">
    <property type="entry name" value="ABC_tran"/>
    <property type="match status" value="1"/>
</dbReference>
<feature type="domain" description="ABC transporter" evidence="6">
    <location>
        <begin position="3"/>
        <end position="236"/>
    </location>
</feature>